<dbReference type="InterPro" id="IPR051982">
    <property type="entry name" value="CiliaryAsmbly_MitoImport"/>
</dbReference>
<organism evidence="8 9">
    <name type="scientific">Brassicogethes aeneus</name>
    <name type="common">Rape pollen beetle</name>
    <name type="synonym">Meligethes aeneus</name>
    <dbReference type="NCBI Taxonomy" id="1431903"/>
    <lineage>
        <taxon>Eukaryota</taxon>
        <taxon>Metazoa</taxon>
        <taxon>Ecdysozoa</taxon>
        <taxon>Arthropoda</taxon>
        <taxon>Hexapoda</taxon>
        <taxon>Insecta</taxon>
        <taxon>Pterygota</taxon>
        <taxon>Neoptera</taxon>
        <taxon>Endopterygota</taxon>
        <taxon>Coleoptera</taxon>
        <taxon>Polyphaga</taxon>
        <taxon>Cucujiformia</taxon>
        <taxon>Nitidulidae</taxon>
        <taxon>Meligethinae</taxon>
        <taxon>Brassicogethes</taxon>
    </lineage>
</organism>
<name>A0A9P0FJ41_BRAAE</name>
<evidence type="ECO:0000256" key="5">
    <source>
        <dbReference type="PROSITE-ProRule" id="PRU00339"/>
    </source>
</evidence>
<dbReference type="Pfam" id="PF13181">
    <property type="entry name" value="TPR_8"/>
    <property type="match status" value="1"/>
</dbReference>
<keyword evidence="2" id="KW-0963">Cytoplasm</keyword>
<sequence length="392" mass="45717">MTQFAGDLEKLTKELEPLKSYDTLLSKYDIPLNHLDFDYIKKCTDGKELEKIYKILKSGEEGYYPDLTNTAEDRLAEVYPKSKLLRKKVQVQNQVDLDDNEKLSITTDLTVWLDSITKNNKELENRKSSRIEATTEIRKTKDAEPQDNKQENPKRISSTDYQTWDKFDPDTEILKIDLEEEKLKKEAQEREKKEKEKVKKKKTVKFNEYTTEAEAQFISEREKEKGNEFFKAKDYEEALMCYNNSIQCRKTAINLNNRAITHIKLEKFEKAVDDCDEVLILDPKNEKALLRKTEALRALKKYEEAYESVNNCIEINPNNQDAQDMANKLRGLCVVPTSKPTRMNITEISDDEFEALKAKNCKVVVSDKYSRKCSKKPTRMIVHDAVDDEDDD</sequence>
<keyword evidence="4 5" id="KW-0802">TPR repeat</keyword>
<dbReference type="GO" id="GO:0031072">
    <property type="term" value="F:heat shock protein binding"/>
    <property type="evidence" value="ECO:0007669"/>
    <property type="project" value="TreeGrafter"/>
</dbReference>
<keyword evidence="6" id="KW-0175">Coiled coil</keyword>
<protein>
    <recommendedName>
        <fullName evidence="10">Sperm-associated antigen 1</fullName>
    </recommendedName>
</protein>
<dbReference type="GO" id="GO:0005739">
    <property type="term" value="C:mitochondrion"/>
    <property type="evidence" value="ECO:0007669"/>
    <property type="project" value="TreeGrafter"/>
</dbReference>
<feature type="region of interest" description="Disordered" evidence="7">
    <location>
        <begin position="125"/>
        <end position="162"/>
    </location>
</feature>
<evidence type="ECO:0000256" key="2">
    <source>
        <dbReference type="ARBA" id="ARBA00022490"/>
    </source>
</evidence>
<evidence type="ECO:0000313" key="8">
    <source>
        <dbReference type="EMBL" id="CAH0557134.1"/>
    </source>
</evidence>
<dbReference type="PROSITE" id="PS50005">
    <property type="entry name" value="TPR"/>
    <property type="match status" value="2"/>
</dbReference>
<dbReference type="GO" id="GO:0006626">
    <property type="term" value="P:protein targeting to mitochondrion"/>
    <property type="evidence" value="ECO:0007669"/>
    <property type="project" value="TreeGrafter"/>
</dbReference>
<feature type="compositionally biased region" description="Basic and acidic residues" evidence="7">
    <location>
        <begin position="125"/>
        <end position="154"/>
    </location>
</feature>
<dbReference type="PANTHER" id="PTHR45984:SF1">
    <property type="entry name" value="SPAG1 AXONEMAL DYNEIN ASSEMBLY FACTOR"/>
    <property type="match status" value="1"/>
</dbReference>
<dbReference type="GO" id="GO:0005829">
    <property type="term" value="C:cytosol"/>
    <property type="evidence" value="ECO:0007669"/>
    <property type="project" value="TreeGrafter"/>
</dbReference>
<feature type="coiled-coil region" evidence="6">
    <location>
        <begin position="171"/>
        <end position="205"/>
    </location>
</feature>
<dbReference type="SUPFAM" id="SSF48452">
    <property type="entry name" value="TPR-like"/>
    <property type="match status" value="1"/>
</dbReference>
<dbReference type="Gene3D" id="1.25.40.10">
    <property type="entry name" value="Tetratricopeptide repeat domain"/>
    <property type="match status" value="1"/>
</dbReference>
<evidence type="ECO:0000256" key="7">
    <source>
        <dbReference type="SAM" id="MobiDB-lite"/>
    </source>
</evidence>
<dbReference type="AlphaFoldDB" id="A0A9P0FJ41"/>
<evidence type="ECO:0000256" key="4">
    <source>
        <dbReference type="ARBA" id="ARBA00022803"/>
    </source>
</evidence>
<evidence type="ECO:0008006" key="10">
    <source>
        <dbReference type="Google" id="ProtNLM"/>
    </source>
</evidence>
<evidence type="ECO:0000256" key="3">
    <source>
        <dbReference type="ARBA" id="ARBA00022737"/>
    </source>
</evidence>
<feature type="repeat" description="TPR" evidence="5">
    <location>
        <begin position="286"/>
        <end position="319"/>
    </location>
</feature>
<evidence type="ECO:0000313" key="9">
    <source>
        <dbReference type="Proteomes" id="UP001154078"/>
    </source>
</evidence>
<dbReference type="PANTHER" id="PTHR45984">
    <property type="entry name" value="RNA (RNA) POLYMERASE II ASSOCIATED PROTEIN HOMOLOG"/>
    <property type="match status" value="1"/>
</dbReference>
<dbReference type="SMART" id="SM00028">
    <property type="entry name" value="TPR"/>
    <property type="match status" value="3"/>
</dbReference>
<reference evidence="8" key="1">
    <citation type="submission" date="2021-12" db="EMBL/GenBank/DDBJ databases">
        <authorList>
            <person name="King R."/>
        </authorList>
    </citation>
    <scope>NUCLEOTIDE SEQUENCE</scope>
</reference>
<keyword evidence="3" id="KW-0677">Repeat</keyword>
<dbReference type="InterPro" id="IPR011990">
    <property type="entry name" value="TPR-like_helical_dom_sf"/>
</dbReference>
<evidence type="ECO:0000256" key="1">
    <source>
        <dbReference type="ARBA" id="ARBA00004496"/>
    </source>
</evidence>
<dbReference type="OrthoDB" id="2942533at2759"/>
<dbReference type="InterPro" id="IPR019734">
    <property type="entry name" value="TPR_rpt"/>
</dbReference>
<accession>A0A9P0FJ41</accession>
<dbReference type="Proteomes" id="UP001154078">
    <property type="component" value="Chromosome 5"/>
</dbReference>
<comment type="subcellular location">
    <subcellularLocation>
        <location evidence="1">Cytoplasm</location>
    </subcellularLocation>
</comment>
<dbReference type="EMBL" id="OV121136">
    <property type="protein sequence ID" value="CAH0557134.1"/>
    <property type="molecule type" value="Genomic_DNA"/>
</dbReference>
<gene>
    <name evidence="8" type="ORF">MELIAE_LOCUS7920</name>
</gene>
<proteinExistence type="predicted"/>
<feature type="repeat" description="TPR" evidence="5">
    <location>
        <begin position="252"/>
        <end position="285"/>
    </location>
</feature>
<evidence type="ECO:0000256" key="6">
    <source>
        <dbReference type="SAM" id="Coils"/>
    </source>
</evidence>
<keyword evidence="9" id="KW-1185">Reference proteome</keyword>